<organism evidence="10">
    <name type="scientific">Strombidinopsis acuminata</name>
    <dbReference type="NCBI Taxonomy" id="141414"/>
    <lineage>
        <taxon>Eukaryota</taxon>
        <taxon>Sar</taxon>
        <taxon>Alveolata</taxon>
        <taxon>Ciliophora</taxon>
        <taxon>Intramacronucleata</taxon>
        <taxon>Spirotrichea</taxon>
        <taxon>Choreotrichia</taxon>
        <taxon>Choreotrichida</taxon>
        <taxon>Strombidinopsidae</taxon>
        <taxon>Strombidinopsis</taxon>
    </lineage>
</organism>
<dbReference type="InterPro" id="IPR050840">
    <property type="entry name" value="Adaptor_Complx_Large_Subunit"/>
</dbReference>
<evidence type="ECO:0000256" key="3">
    <source>
        <dbReference type="ARBA" id="ARBA00022583"/>
    </source>
</evidence>
<evidence type="ECO:0000256" key="1">
    <source>
        <dbReference type="ARBA" id="ARBA00004277"/>
    </source>
</evidence>
<dbReference type="GO" id="GO:0072583">
    <property type="term" value="P:clathrin-dependent endocytosis"/>
    <property type="evidence" value="ECO:0007669"/>
    <property type="project" value="InterPro"/>
</dbReference>
<evidence type="ECO:0000256" key="5">
    <source>
        <dbReference type="ARBA" id="ARBA00023136"/>
    </source>
</evidence>
<feature type="region of interest" description="Disordered" evidence="8">
    <location>
        <begin position="529"/>
        <end position="585"/>
    </location>
</feature>
<evidence type="ECO:0000256" key="7">
    <source>
        <dbReference type="PIRNR" id="PIRNR037091"/>
    </source>
</evidence>
<dbReference type="SUPFAM" id="SSF49348">
    <property type="entry name" value="Clathrin adaptor appendage domain"/>
    <property type="match status" value="1"/>
</dbReference>
<evidence type="ECO:0000256" key="6">
    <source>
        <dbReference type="ARBA" id="ARBA00023176"/>
    </source>
</evidence>
<dbReference type="GO" id="GO:0006886">
    <property type="term" value="P:intracellular protein transport"/>
    <property type="evidence" value="ECO:0007669"/>
    <property type="project" value="UniProtKB-UniRule"/>
</dbReference>
<dbReference type="AlphaFoldDB" id="A0A7S3TMW6"/>
<keyword evidence="2 7" id="KW-0813">Transport</keyword>
<dbReference type="Pfam" id="PF02296">
    <property type="entry name" value="Alpha_adaptin_C"/>
    <property type="match status" value="1"/>
</dbReference>
<evidence type="ECO:0000256" key="4">
    <source>
        <dbReference type="ARBA" id="ARBA00022927"/>
    </source>
</evidence>
<keyword evidence="4 7" id="KW-0653">Protein transport</keyword>
<keyword evidence="3 7" id="KW-0254">Endocytosis</keyword>
<dbReference type="InterPro" id="IPR003164">
    <property type="entry name" value="Clathrin_a-adaptin_app_sub_C"/>
</dbReference>
<evidence type="ECO:0000259" key="9">
    <source>
        <dbReference type="SMART" id="SM00809"/>
    </source>
</evidence>
<dbReference type="SUPFAM" id="SSF48371">
    <property type="entry name" value="ARM repeat"/>
    <property type="match status" value="1"/>
</dbReference>
<dbReference type="InterPro" id="IPR016024">
    <property type="entry name" value="ARM-type_fold"/>
</dbReference>
<sequence>MEAVNLISSQKYSEKSVGYAWCALMLREGDELLRLIINSIRVDLISRQDNAVCLALNAICNVGGKEFAETLSSDVLKLLTNNITKTYVRKKAALTTLRLFRKSPDILPAEQWSDKILQLLDEKNIGVLTSVTSLVLGILAHDPTGWEGAAPKAARTLTRLVLNRDYSNDYLYYGIPTPWLQIKLLRVLQYFPPPAEHALKLRVSEVLQRIITGTEVTKNVNKNNATHAVLFEAINLSIHLGSHGEMLQQCINLLGRFISIREANIRYLGLETMARLSQLQPETLDGLKKHQSTILFSLKDPDISIRRRALDLVYAMCDTSSVKETVSELLAYLASADAGIKEELVLKIAILSERFATDHAWYVDVIIQLIKSAGDYVADEIWYRVVQIVTNQGDDLQKYATGVVWRSLKEERFPHKTLLKVTGYVLGEFGHMIADRPGSSAAQQLAALHRHFTSSEPDVRALLLNTYVKLAHTYPEVSQQVAEIMHQYSAAIDQEVQQRAAEYISLSAPNLTEVKGTVLEMMPHFTERESVVQKTLTSKSQQEAGTAPRVESRAAAEAPAPPPSHAAPPPAMDLLGGLDEPAPVAPAASSAADLLGGLDLGGLSTAPPTATPSSVAGDLLGLMGNGSPSPPPPQAGAADLLGGMGAGPAAPPAGAPAPQWTLLCMRNDGVLFEDATIQIGVKMEFQGHQGRLGLFFGNKTQFPLMNLATMLSPCSQLNIQVSPLASTLAPRQQLQQTCMIECMQPFGEPPQLSVRFMSSSAPVQLLLRMPVPPSKFFSPLKVDGPDFFRRWKVLEGKEVQKIFKLKTSPLPPAEVERVASTGLRMAVLNGVDPNAANYVVAGWIVTKGHAQPQSDDTSVLMRLEVNAAAGMCRASVRAMNSDLISSVLQLVQSQLAAQGA</sequence>
<comment type="function">
    <text evidence="7">Adaptins are components of the adaptor complexes which link clathrin to receptors in coated vesicles. Clathrin-associated protein complexes are believed to interact with the cytoplasmic tails of membrane proteins, leading to their selection and concentration.</text>
</comment>
<dbReference type="InterPro" id="IPR017104">
    <property type="entry name" value="AP2_complex_asu"/>
</dbReference>
<dbReference type="Gene3D" id="1.25.10.10">
    <property type="entry name" value="Leucine-rich Repeat Variant"/>
    <property type="match status" value="1"/>
</dbReference>
<accession>A0A7S3TMW6</accession>
<dbReference type="EMBL" id="HBIQ01088507">
    <property type="protein sequence ID" value="CAE0589068.1"/>
    <property type="molecule type" value="Transcribed_RNA"/>
</dbReference>
<evidence type="ECO:0000313" key="10">
    <source>
        <dbReference type="EMBL" id="CAE0589068.1"/>
    </source>
</evidence>
<dbReference type="PIRSF" id="PIRSF037091">
    <property type="entry name" value="AP2_complex_alpha"/>
    <property type="match status" value="1"/>
</dbReference>
<dbReference type="Pfam" id="PF02883">
    <property type="entry name" value="Alpha_adaptinC2"/>
    <property type="match status" value="1"/>
</dbReference>
<dbReference type="InterPro" id="IPR013041">
    <property type="entry name" value="Clathrin_app_Ig-like_sf"/>
</dbReference>
<dbReference type="InterPro" id="IPR012295">
    <property type="entry name" value="TBP_dom_sf"/>
</dbReference>
<protein>
    <recommendedName>
        <fullName evidence="7">AP-2 complex subunit alpha</fullName>
    </recommendedName>
</protein>
<comment type="similarity">
    <text evidence="7">Belongs to the adaptor complexes large subunit family.</text>
</comment>
<dbReference type="PANTHER" id="PTHR22780">
    <property type="entry name" value="ADAPTIN, ALPHA/GAMMA/EPSILON"/>
    <property type="match status" value="1"/>
</dbReference>
<keyword evidence="5 7" id="KW-0472">Membrane</keyword>
<dbReference type="SMART" id="SM00809">
    <property type="entry name" value="Alpha_adaptinC2"/>
    <property type="match status" value="1"/>
</dbReference>
<reference evidence="10" key="1">
    <citation type="submission" date="2021-01" db="EMBL/GenBank/DDBJ databases">
        <authorList>
            <person name="Corre E."/>
            <person name="Pelletier E."/>
            <person name="Niang G."/>
            <person name="Scheremetjew M."/>
            <person name="Finn R."/>
            <person name="Kale V."/>
            <person name="Holt S."/>
            <person name="Cochrane G."/>
            <person name="Meng A."/>
            <person name="Brown T."/>
            <person name="Cohen L."/>
        </authorList>
    </citation>
    <scope>NUCLEOTIDE SEQUENCE</scope>
    <source>
        <strain evidence="10">SPMC142</strain>
    </source>
</reference>
<dbReference type="GO" id="GO:0030122">
    <property type="term" value="C:AP-2 adaptor complex"/>
    <property type="evidence" value="ECO:0007669"/>
    <property type="project" value="InterPro"/>
</dbReference>
<dbReference type="Gene3D" id="2.60.40.1230">
    <property type="match status" value="1"/>
</dbReference>
<dbReference type="InterPro" id="IPR002553">
    <property type="entry name" value="Clathrin/coatomer_adapt-like_N"/>
</dbReference>
<dbReference type="Gene3D" id="3.30.310.10">
    <property type="entry name" value="TATA-Binding Protein"/>
    <property type="match status" value="1"/>
</dbReference>
<comment type="subcellular location">
    <subcellularLocation>
        <location evidence="1">Membrane</location>
        <location evidence="1">Coated pit</location>
        <topology evidence="1">Peripheral membrane protein</topology>
        <orientation evidence="1">Cytoplasmic side</orientation>
    </subcellularLocation>
</comment>
<name>A0A7S3TMW6_9SPIT</name>
<dbReference type="SUPFAM" id="SSF55711">
    <property type="entry name" value="Subdomain of clathrin and coatomer appendage domain"/>
    <property type="match status" value="1"/>
</dbReference>
<feature type="region of interest" description="Disordered" evidence="8">
    <location>
        <begin position="605"/>
        <end position="639"/>
    </location>
</feature>
<proteinExistence type="inferred from homology"/>
<dbReference type="InterPro" id="IPR009028">
    <property type="entry name" value="Coatomer/calthrin_app_sub_C"/>
</dbReference>
<feature type="domain" description="Clathrin adaptor alpha/beta/gamma-adaptin appendage Ig-like subdomain" evidence="9">
    <location>
        <begin position="661"/>
        <end position="770"/>
    </location>
</feature>
<dbReference type="InterPro" id="IPR008152">
    <property type="entry name" value="Clathrin_a/b/g-adaptin_app_Ig"/>
</dbReference>
<evidence type="ECO:0000256" key="2">
    <source>
        <dbReference type="ARBA" id="ARBA00022448"/>
    </source>
</evidence>
<dbReference type="GO" id="GO:0035615">
    <property type="term" value="F:clathrin adaptor activity"/>
    <property type="evidence" value="ECO:0007669"/>
    <property type="project" value="InterPro"/>
</dbReference>
<dbReference type="InterPro" id="IPR011989">
    <property type="entry name" value="ARM-like"/>
</dbReference>
<evidence type="ECO:0000256" key="8">
    <source>
        <dbReference type="SAM" id="MobiDB-lite"/>
    </source>
</evidence>
<gene>
    <name evidence="10" type="ORF">SACU0126_LOCUS28233</name>
</gene>
<feature type="compositionally biased region" description="Polar residues" evidence="8">
    <location>
        <begin position="532"/>
        <end position="544"/>
    </location>
</feature>
<feature type="compositionally biased region" description="Pro residues" evidence="8">
    <location>
        <begin position="559"/>
        <end position="571"/>
    </location>
</feature>
<dbReference type="Pfam" id="PF01602">
    <property type="entry name" value="Adaptin_N"/>
    <property type="match status" value="1"/>
</dbReference>
<feature type="compositionally biased region" description="Low complexity" evidence="8">
    <location>
        <begin position="547"/>
        <end position="558"/>
    </location>
</feature>
<keyword evidence="6 7" id="KW-0168">Coated pit</keyword>